<evidence type="ECO:0000313" key="2">
    <source>
        <dbReference type="WBParaSite" id="Csp11.Scaffold629.g14713.t1"/>
    </source>
</evidence>
<dbReference type="Proteomes" id="UP000095282">
    <property type="component" value="Unplaced"/>
</dbReference>
<organism evidence="1 2">
    <name type="scientific">Caenorhabditis tropicalis</name>
    <dbReference type="NCBI Taxonomy" id="1561998"/>
    <lineage>
        <taxon>Eukaryota</taxon>
        <taxon>Metazoa</taxon>
        <taxon>Ecdysozoa</taxon>
        <taxon>Nematoda</taxon>
        <taxon>Chromadorea</taxon>
        <taxon>Rhabditida</taxon>
        <taxon>Rhabditina</taxon>
        <taxon>Rhabditomorpha</taxon>
        <taxon>Rhabditoidea</taxon>
        <taxon>Rhabditidae</taxon>
        <taxon>Peloderinae</taxon>
        <taxon>Caenorhabditis</taxon>
    </lineage>
</organism>
<name>A0A1I7U4B2_9PELO</name>
<evidence type="ECO:0000313" key="1">
    <source>
        <dbReference type="Proteomes" id="UP000095282"/>
    </source>
</evidence>
<reference evidence="2" key="1">
    <citation type="submission" date="2016-11" db="UniProtKB">
        <authorList>
            <consortium name="WormBaseParasite"/>
        </authorList>
    </citation>
    <scope>IDENTIFICATION</scope>
</reference>
<protein>
    <submittedName>
        <fullName evidence="2">NR LBD domain-containing protein</fullName>
    </submittedName>
</protein>
<dbReference type="WBParaSite" id="Csp11.Scaffold629.g14713.t1">
    <property type="protein sequence ID" value="Csp11.Scaffold629.g14713.t1"/>
    <property type="gene ID" value="Csp11.Scaffold629.g14713"/>
</dbReference>
<dbReference type="AlphaFoldDB" id="A0A1I7U4B2"/>
<accession>A0A1I7U4B2</accession>
<keyword evidence="1" id="KW-1185">Reference proteome</keyword>
<sequence length="97" mass="11241">MIKIEINMKCEILISSQHLIHILPAKHENIFQIKRFILLYRNDLESSNIPFTSDTAVIYDATVLFDLFLLSTTESDFTIGESSNSNSHLKVFLHRMK</sequence>
<proteinExistence type="predicted"/>